<proteinExistence type="inferred from homology"/>
<dbReference type="PANTHER" id="PTHR33048">
    <property type="entry name" value="PTH11-LIKE INTEGRAL MEMBRANE PROTEIN (AFU_ORTHOLOGUE AFUA_5G11245)"/>
    <property type="match status" value="1"/>
</dbReference>
<accession>A0AAW0Q955</accession>
<keyword evidence="3 6" id="KW-1133">Transmembrane helix</keyword>
<evidence type="ECO:0000256" key="3">
    <source>
        <dbReference type="ARBA" id="ARBA00022989"/>
    </source>
</evidence>
<dbReference type="InterPro" id="IPR052337">
    <property type="entry name" value="SAT4-like"/>
</dbReference>
<keyword evidence="2 6" id="KW-0812">Transmembrane</keyword>
<dbReference type="Pfam" id="PF20684">
    <property type="entry name" value="Fung_rhodopsin"/>
    <property type="match status" value="1"/>
</dbReference>
<evidence type="ECO:0000313" key="9">
    <source>
        <dbReference type="Proteomes" id="UP001392437"/>
    </source>
</evidence>
<organism evidence="8 9">
    <name type="scientific">Apiospora kogelbergensis</name>
    <dbReference type="NCBI Taxonomy" id="1337665"/>
    <lineage>
        <taxon>Eukaryota</taxon>
        <taxon>Fungi</taxon>
        <taxon>Dikarya</taxon>
        <taxon>Ascomycota</taxon>
        <taxon>Pezizomycotina</taxon>
        <taxon>Sordariomycetes</taxon>
        <taxon>Xylariomycetidae</taxon>
        <taxon>Amphisphaeriales</taxon>
        <taxon>Apiosporaceae</taxon>
        <taxon>Apiospora</taxon>
    </lineage>
</organism>
<keyword evidence="9" id="KW-1185">Reference proteome</keyword>
<evidence type="ECO:0000256" key="1">
    <source>
        <dbReference type="ARBA" id="ARBA00004141"/>
    </source>
</evidence>
<dbReference type="PANTHER" id="PTHR33048:SF47">
    <property type="entry name" value="INTEGRAL MEMBRANE PROTEIN-RELATED"/>
    <property type="match status" value="1"/>
</dbReference>
<dbReference type="GO" id="GO:0016020">
    <property type="term" value="C:membrane"/>
    <property type="evidence" value="ECO:0007669"/>
    <property type="project" value="UniProtKB-SubCell"/>
</dbReference>
<feature type="domain" description="Rhodopsin" evidence="7">
    <location>
        <begin position="35"/>
        <end position="210"/>
    </location>
</feature>
<keyword evidence="4 6" id="KW-0472">Membrane</keyword>
<dbReference type="Proteomes" id="UP001392437">
    <property type="component" value="Unassembled WGS sequence"/>
</dbReference>
<comment type="similarity">
    <text evidence="5">Belongs to the SAT4 family.</text>
</comment>
<feature type="transmembrane region" description="Helical" evidence="6">
    <location>
        <begin position="50"/>
        <end position="72"/>
    </location>
</feature>
<comment type="caution">
    <text evidence="8">The sequence shown here is derived from an EMBL/GenBank/DDBJ whole genome shotgun (WGS) entry which is preliminary data.</text>
</comment>
<evidence type="ECO:0000256" key="4">
    <source>
        <dbReference type="ARBA" id="ARBA00023136"/>
    </source>
</evidence>
<sequence length="326" mass="36107">MTSSYPLTFYNFVTFNVIFATASVYIALNVAVIGLRLFSSWKRHNRLAMGDWCGLLATLFTLGLAIIMLIGAQTRSIGRHDQNQGDGAEDVQISMIDYKLHFAYNIVFTLAVGFIRLTLLLLFRKLFLHHPLYRTVQAMIALVLVWVACYLVMAFSCGKAPENESHASPYDVTARLCPGFKLGPAAQQKIGFSVALTDCVIDVAMFLLPLYPRHAGVSGTIAWWTLTECAFGNITCNLPIISGYIFQRLFSGRVQSLSTQVVTIGRKSMRLNNNKGPPADQTLDQTLDRTLHPTRAAGAEEEERAVSPSTVEHIELSPLKMSRGQV</sequence>
<evidence type="ECO:0000313" key="8">
    <source>
        <dbReference type="EMBL" id="KAK8096105.1"/>
    </source>
</evidence>
<comment type="subcellular location">
    <subcellularLocation>
        <location evidence="1">Membrane</location>
        <topology evidence="1">Multi-pass membrane protein</topology>
    </subcellularLocation>
</comment>
<evidence type="ECO:0000256" key="5">
    <source>
        <dbReference type="ARBA" id="ARBA00038359"/>
    </source>
</evidence>
<dbReference type="EMBL" id="JAQQWP010000011">
    <property type="protein sequence ID" value="KAK8096105.1"/>
    <property type="molecule type" value="Genomic_DNA"/>
</dbReference>
<gene>
    <name evidence="8" type="ORF">PG999_014127</name>
</gene>
<reference evidence="8 9" key="1">
    <citation type="submission" date="2023-01" db="EMBL/GenBank/DDBJ databases">
        <title>Analysis of 21 Apiospora genomes using comparative genomics revels a genus with tremendous synthesis potential of carbohydrate active enzymes and secondary metabolites.</title>
        <authorList>
            <person name="Sorensen T."/>
        </authorList>
    </citation>
    <scope>NUCLEOTIDE SEQUENCE [LARGE SCALE GENOMIC DNA]</scope>
    <source>
        <strain evidence="8 9">CBS 117206</strain>
    </source>
</reference>
<evidence type="ECO:0000256" key="2">
    <source>
        <dbReference type="ARBA" id="ARBA00022692"/>
    </source>
</evidence>
<evidence type="ECO:0000256" key="6">
    <source>
        <dbReference type="SAM" id="Phobius"/>
    </source>
</evidence>
<name>A0AAW0Q955_9PEZI</name>
<feature type="transmembrane region" description="Helical" evidence="6">
    <location>
        <begin position="135"/>
        <end position="155"/>
    </location>
</feature>
<evidence type="ECO:0000259" key="7">
    <source>
        <dbReference type="Pfam" id="PF20684"/>
    </source>
</evidence>
<feature type="transmembrane region" description="Helical" evidence="6">
    <location>
        <begin position="102"/>
        <end position="123"/>
    </location>
</feature>
<dbReference type="AlphaFoldDB" id="A0AAW0Q955"/>
<dbReference type="InterPro" id="IPR049326">
    <property type="entry name" value="Rhodopsin_dom_fungi"/>
</dbReference>
<protein>
    <recommendedName>
        <fullName evidence="7">Rhodopsin domain-containing protein</fullName>
    </recommendedName>
</protein>
<feature type="transmembrane region" description="Helical" evidence="6">
    <location>
        <begin position="12"/>
        <end position="38"/>
    </location>
</feature>